<dbReference type="SUPFAM" id="SSF69754">
    <property type="entry name" value="Ribosome binding protein Y (YfiA homologue)"/>
    <property type="match status" value="1"/>
</dbReference>
<accession>A0A840RSG3</accession>
<dbReference type="Pfam" id="PF02482">
    <property type="entry name" value="Ribosomal_S30AE"/>
    <property type="match status" value="1"/>
</dbReference>
<evidence type="ECO:0000313" key="1">
    <source>
        <dbReference type="EMBL" id="MBB5199958.1"/>
    </source>
</evidence>
<organism evidence="1 2">
    <name type="scientific">Glaciimonas immobilis</name>
    <dbReference type="NCBI Taxonomy" id="728004"/>
    <lineage>
        <taxon>Bacteria</taxon>
        <taxon>Pseudomonadati</taxon>
        <taxon>Pseudomonadota</taxon>
        <taxon>Betaproteobacteria</taxon>
        <taxon>Burkholderiales</taxon>
        <taxon>Oxalobacteraceae</taxon>
        <taxon>Glaciimonas</taxon>
    </lineage>
</organism>
<sequence length="133" mass="14549">MKPTIVAKGVKLSSRLREYVAHRLGLTLDRAHYGIQTLKVRITDQNGPKGGVDKHCQIHLTMAGFPTVMVTEKGSDIPAMVDLAAQRAAQSVDRLLARTKAIRRVKFSPRTEAVAPLAKELLLNDPSPTGRIT</sequence>
<dbReference type="EMBL" id="JACHHQ010000003">
    <property type="protein sequence ID" value="MBB5199958.1"/>
    <property type="molecule type" value="Genomic_DNA"/>
</dbReference>
<protein>
    <submittedName>
        <fullName evidence="1">Ribosome-associated translation inhibitor RaiA</fullName>
    </submittedName>
</protein>
<dbReference type="InterPro" id="IPR036567">
    <property type="entry name" value="RHF-like"/>
</dbReference>
<gene>
    <name evidence="1" type="ORF">HNR39_001790</name>
</gene>
<dbReference type="Gene3D" id="3.30.160.100">
    <property type="entry name" value="Ribosome hibernation promotion factor-like"/>
    <property type="match status" value="1"/>
</dbReference>
<name>A0A840RSG3_9BURK</name>
<dbReference type="AlphaFoldDB" id="A0A840RSG3"/>
<dbReference type="RefSeq" id="WP_168056304.1">
    <property type="nucleotide sequence ID" value="NZ_JAAOZT010000009.1"/>
</dbReference>
<evidence type="ECO:0000313" key="2">
    <source>
        <dbReference type="Proteomes" id="UP000571084"/>
    </source>
</evidence>
<proteinExistence type="predicted"/>
<dbReference type="Proteomes" id="UP000571084">
    <property type="component" value="Unassembled WGS sequence"/>
</dbReference>
<dbReference type="InterPro" id="IPR003489">
    <property type="entry name" value="RHF/RaiA"/>
</dbReference>
<keyword evidence="2" id="KW-1185">Reference proteome</keyword>
<reference evidence="1 2" key="1">
    <citation type="submission" date="2020-08" db="EMBL/GenBank/DDBJ databases">
        <title>Genomic Encyclopedia of Type Strains, Phase IV (KMG-IV): sequencing the most valuable type-strain genomes for metagenomic binning, comparative biology and taxonomic classification.</title>
        <authorList>
            <person name="Goeker M."/>
        </authorList>
    </citation>
    <scope>NUCLEOTIDE SEQUENCE [LARGE SCALE GENOMIC DNA]</scope>
    <source>
        <strain evidence="1 2">DSM 23240</strain>
    </source>
</reference>
<comment type="caution">
    <text evidence="1">The sequence shown here is derived from an EMBL/GenBank/DDBJ whole genome shotgun (WGS) entry which is preliminary data.</text>
</comment>